<gene>
    <name evidence="3" type="ORF">FA13DRAFT_1872502</name>
</gene>
<evidence type="ECO:0000256" key="1">
    <source>
        <dbReference type="ARBA" id="ARBA00022737"/>
    </source>
</evidence>
<dbReference type="Proteomes" id="UP000298030">
    <property type="component" value="Unassembled WGS sequence"/>
</dbReference>
<keyword evidence="4" id="KW-1185">Reference proteome</keyword>
<name>A0A4Y7S7L7_COPMI</name>
<comment type="caution">
    <text evidence="3">The sequence shown here is derived from an EMBL/GenBank/DDBJ whole genome shotgun (WGS) entry which is preliminary data.</text>
</comment>
<keyword evidence="1" id="KW-0677">Repeat</keyword>
<dbReference type="EMBL" id="QPFP01000322">
    <property type="protein sequence ID" value="TEB16664.1"/>
    <property type="molecule type" value="Genomic_DNA"/>
</dbReference>
<reference evidence="3 4" key="1">
    <citation type="journal article" date="2019" name="Nat. Ecol. Evol.">
        <title>Megaphylogeny resolves global patterns of mushroom evolution.</title>
        <authorList>
            <person name="Varga T."/>
            <person name="Krizsan K."/>
            <person name="Foldi C."/>
            <person name="Dima B."/>
            <person name="Sanchez-Garcia M."/>
            <person name="Sanchez-Ramirez S."/>
            <person name="Szollosi G.J."/>
            <person name="Szarkandi J.G."/>
            <person name="Papp V."/>
            <person name="Albert L."/>
            <person name="Andreopoulos W."/>
            <person name="Angelini C."/>
            <person name="Antonin V."/>
            <person name="Barry K.W."/>
            <person name="Bougher N.L."/>
            <person name="Buchanan P."/>
            <person name="Buyck B."/>
            <person name="Bense V."/>
            <person name="Catcheside P."/>
            <person name="Chovatia M."/>
            <person name="Cooper J."/>
            <person name="Damon W."/>
            <person name="Desjardin D."/>
            <person name="Finy P."/>
            <person name="Geml J."/>
            <person name="Haridas S."/>
            <person name="Hughes K."/>
            <person name="Justo A."/>
            <person name="Karasinski D."/>
            <person name="Kautmanova I."/>
            <person name="Kiss B."/>
            <person name="Kocsube S."/>
            <person name="Kotiranta H."/>
            <person name="LaButti K.M."/>
            <person name="Lechner B.E."/>
            <person name="Liimatainen K."/>
            <person name="Lipzen A."/>
            <person name="Lukacs Z."/>
            <person name="Mihaltcheva S."/>
            <person name="Morgado L.N."/>
            <person name="Niskanen T."/>
            <person name="Noordeloos M.E."/>
            <person name="Ohm R.A."/>
            <person name="Ortiz-Santana B."/>
            <person name="Ovrebo C."/>
            <person name="Racz N."/>
            <person name="Riley R."/>
            <person name="Savchenko A."/>
            <person name="Shiryaev A."/>
            <person name="Soop K."/>
            <person name="Spirin V."/>
            <person name="Szebenyi C."/>
            <person name="Tomsovsky M."/>
            <person name="Tulloss R.E."/>
            <person name="Uehling J."/>
            <person name="Grigoriev I.V."/>
            <person name="Vagvolgyi C."/>
            <person name="Papp T."/>
            <person name="Martin F.M."/>
            <person name="Miettinen O."/>
            <person name="Hibbett D.S."/>
            <person name="Nagy L.G."/>
        </authorList>
    </citation>
    <scope>NUCLEOTIDE SEQUENCE [LARGE SCALE GENOMIC DNA]</scope>
    <source>
        <strain evidence="3 4">FP101781</strain>
    </source>
</reference>
<evidence type="ECO:0000259" key="2">
    <source>
        <dbReference type="Pfam" id="PF24883"/>
    </source>
</evidence>
<protein>
    <recommendedName>
        <fullName evidence="2">Nephrocystin 3-like N-terminal domain-containing protein</fullName>
    </recommendedName>
</protein>
<organism evidence="3 4">
    <name type="scientific">Coprinellus micaceus</name>
    <name type="common">Glistening ink-cap mushroom</name>
    <name type="synonym">Coprinus micaceus</name>
    <dbReference type="NCBI Taxonomy" id="71717"/>
    <lineage>
        <taxon>Eukaryota</taxon>
        <taxon>Fungi</taxon>
        <taxon>Dikarya</taxon>
        <taxon>Basidiomycota</taxon>
        <taxon>Agaricomycotina</taxon>
        <taxon>Agaricomycetes</taxon>
        <taxon>Agaricomycetidae</taxon>
        <taxon>Agaricales</taxon>
        <taxon>Agaricineae</taxon>
        <taxon>Psathyrellaceae</taxon>
        <taxon>Coprinellus</taxon>
    </lineage>
</organism>
<proteinExistence type="predicted"/>
<dbReference type="STRING" id="71717.A0A4Y7S7L7"/>
<evidence type="ECO:0000313" key="3">
    <source>
        <dbReference type="EMBL" id="TEB16664.1"/>
    </source>
</evidence>
<dbReference type="InterPro" id="IPR056884">
    <property type="entry name" value="NPHP3-like_N"/>
</dbReference>
<sequence>MCYEEGEEHLKGKMGLGVNDSVCASILQGGGQLYPQRKCGRYRPITVIVGRQECSDSKGKRYWVVKLMGAQLHSREDWDLCPTVPRFHNPGCQLSKWRTIRSTATATLHDILTGFWADNTHGTANFAGSVGSATFGPNPVTTIEQVFLSLGNAEIYSEAMLLWDTLPKQHDIRGLENKYLDRSHRDIVQDTLGWFEDPDSELGFLIQGAAGLGKSMLAHHLTHWLHAAGHLTASMSLSTLPSDSRSPSSVLKIAARELRRLHPEAIPAILKSITSVTWTHLPVGHKYVAGSTAQAVGPTWMHPAWASLALSSPLPGPGPVWTH</sequence>
<feature type="domain" description="Nephrocystin 3-like N-terminal" evidence="2">
    <location>
        <begin position="193"/>
        <end position="274"/>
    </location>
</feature>
<evidence type="ECO:0000313" key="4">
    <source>
        <dbReference type="Proteomes" id="UP000298030"/>
    </source>
</evidence>
<dbReference type="AlphaFoldDB" id="A0A4Y7S7L7"/>
<accession>A0A4Y7S7L7</accession>
<dbReference type="Pfam" id="PF24883">
    <property type="entry name" value="NPHP3_N"/>
    <property type="match status" value="1"/>
</dbReference>